<protein>
    <recommendedName>
        <fullName evidence="8">C2H2-type domain-containing protein</fullName>
    </recommendedName>
</protein>
<evidence type="ECO:0000256" key="6">
    <source>
        <dbReference type="ARBA" id="ARBA00023242"/>
    </source>
</evidence>
<dbReference type="SMART" id="SM00355">
    <property type="entry name" value="ZnF_C2H2"/>
    <property type="match status" value="12"/>
</dbReference>
<dbReference type="GO" id="GO:0005634">
    <property type="term" value="C:nucleus"/>
    <property type="evidence" value="ECO:0007669"/>
    <property type="project" value="UniProtKB-SubCell"/>
</dbReference>
<dbReference type="PANTHER" id="PTHR23234">
    <property type="entry name" value="ZNF44 PROTEIN"/>
    <property type="match status" value="1"/>
</dbReference>
<name>A0A7R9JX21_TIMGE</name>
<feature type="domain" description="C2H2-type" evidence="8">
    <location>
        <begin position="299"/>
        <end position="327"/>
    </location>
</feature>
<keyword evidence="6" id="KW-0539">Nucleus</keyword>
<dbReference type="Pfam" id="PF13912">
    <property type="entry name" value="zf-C2H2_6"/>
    <property type="match status" value="1"/>
</dbReference>
<keyword evidence="2" id="KW-0479">Metal-binding</keyword>
<dbReference type="PROSITE" id="PS50157">
    <property type="entry name" value="ZINC_FINGER_C2H2_2"/>
    <property type="match status" value="11"/>
</dbReference>
<evidence type="ECO:0000256" key="4">
    <source>
        <dbReference type="ARBA" id="ARBA00022771"/>
    </source>
</evidence>
<feature type="domain" description="C2H2-type" evidence="8">
    <location>
        <begin position="500"/>
        <end position="527"/>
    </location>
</feature>
<dbReference type="FunFam" id="3.30.160.60:FF:000557">
    <property type="entry name" value="zinc finger and SCAN domain-containing protein 29"/>
    <property type="match status" value="1"/>
</dbReference>
<dbReference type="PANTHER" id="PTHR23234:SF10">
    <property type="entry name" value="RIKEN CDNA 6720489N17 GENE-RELATED"/>
    <property type="match status" value="1"/>
</dbReference>
<dbReference type="Pfam" id="PF00096">
    <property type="entry name" value="zf-C2H2"/>
    <property type="match status" value="3"/>
</dbReference>
<evidence type="ECO:0000256" key="5">
    <source>
        <dbReference type="ARBA" id="ARBA00022833"/>
    </source>
</evidence>
<keyword evidence="3" id="KW-0677">Repeat</keyword>
<keyword evidence="4 7" id="KW-0863">Zinc-finger</keyword>
<feature type="domain" description="C2H2-type" evidence="8">
    <location>
        <begin position="556"/>
        <end position="583"/>
    </location>
</feature>
<dbReference type="PROSITE" id="PS00028">
    <property type="entry name" value="ZINC_FINGER_C2H2_1"/>
    <property type="match status" value="10"/>
</dbReference>
<feature type="domain" description="C2H2-type" evidence="8">
    <location>
        <begin position="471"/>
        <end position="499"/>
    </location>
</feature>
<dbReference type="InterPro" id="IPR036236">
    <property type="entry name" value="Znf_C2H2_sf"/>
</dbReference>
<evidence type="ECO:0000256" key="7">
    <source>
        <dbReference type="PROSITE-ProRule" id="PRU00042"/>
    </source>
</evidence>
<evidence type="ECO:0000256" key="3">
    <source>
        <dbReference type="ARBA" id="ARBA00022737"/>
    </source>
</evidence>
<dbReference type="GO" id="GO:0008270">
    <property type="term" value="F:zinc ion binding"/>
    <property type="evidence" value="ECO:0007669"/>
    <property type="project" value="UniProtKB-KW"/>
</dbReference>
<proteinExistence type="predicted"/>
<feature type="domain" description="C2H2-type" evidence="8">
    <location>
        <begin position="638"/>
        <end position="665"/>
    </location>
</feature>
<feature type="domain" description="C2H2-type" evidence="8">
    <location>
        <begin position="584"/>
        <end position="611"/>
    </location>
</feature>
<dbReference type="InterPro" id="IPR013087">
    <property type="entry name" value="Znf_C2H2_type"/>
</dbReference>
<comment type="subcellular location">
    <subcellularLocation>
        <location evidence="1">Nucleus</location>
    </subcellularLocation>
</comment>
<accession>A0A7R9JX21</accession>
<sequence>MAFVGEGRKKQHPAWTTLSPIATISKLAIVCSSSHSKINCFLTKMVAADCPLCCKQKLSYIGLKKHLAGYIWGSIPCSLCDSVCQGIESLYTHLDDCHQESNTLELTESLSTQDETESKFSQFRSTFNSMYVFNETTESLKPLLTQDKCDAIKTNDSSGHVLMKMRGTHVNDTLTGTGTSREAEQVTGRGHFKVKRVDTELIEQIRAKKESVSNIYVDTTHETIPLTTFESISDTGSILINDRTSKTELNCASATNTLLDIKNETRPRQITIVKPNRSKVVMKPEILGRLVKCAGAGNFICGLCGSEFKSIFTLQEHASANHRIKQIVTMDCFSNKIKPGNADLEPSLGLDHDDIKEESLDNVEDEESYIMDKVDQSCESDKSAIQKCVSIVTKKEIEGTDNRTTCDICGKTFKSVIRWRKHRYAHGNPSEWPFECGTCLKRFIKKRELQQHILLVHSSGRGNKLGANPSIPCKYCGKQFGTPARYKSHVDRIHLNLKPSVCIHCGKKFCNRSELAAHSAVHLKVKPVKCSYCERRFNSKKDVKRHEKVHTSNKSHVCDVCGKQYRMSFELKAHYRTHTGEKPYLCNICGAMFSLTGSLSAHKKYHTETKNFECQYCSKKFRTRGELYSHEKLHSKPFQCELCGRSFCAKYILSRHILAHIKDYRCHKCGVKFSALYKLRRHNKTECSESLEEKTISLNKGRVENHFVKTTFSTPDRDLNLGLPVVGNLVYCKTTRPPKRM</sequence>
<dbReference type="FunFam" id="3.30.160.60:FF:000145">
    <property type="entry name" value="Zinc finger protein 574"/>
    <property type="match status" value="1"/>
</dbReference>
<feature type="domain" description="C2H2-type" evidence="8">
    <location>
        <begin position="404"/>
        <end position="431"/>
    </location>
</feature>
<evidence type="ECO:0000259" key="8">
    <source>
        <dbReference type="PROSITE" id="PS50157"/>
    </source>
</evidence>
<feature type="domain" description="C2H2-type" evidence="8">
    <location>
        <begin position="528"/>
        <end position="555"/>
    </location>
</feature>
<organism evidence="9">
    <name type="scientific">Timema genevievae</name>
    <name type="common">Walking stick</name>
    <dbReference type="NCBI Taxonomy" id="629358"/>
    <lineage>
        <taxon>Eukaryota</taxon>
        <taxon>Metazoa</taxon>
        <taxon>Ecdysozoa</taxon>
        <taxon>Arthropoda</taxon>
        <taxon>Hexapoda</taxon>
        <taxon>Insecta</taxon>
        <taxon>Pterygota</taxon>
        <taxon>Neoptera</taxon>
        <taxon>Polyneoptera</taxon>
        <taxon>Phasmatodea</taxon>
        <taxon>Timematodea</taxon>
        <taxon>Timematoidea</taxon>
        <taxon>Timematidae</taxon>
        <taxon>Timema</taxon>
    </lineage>
</organism>
<dbReference type="Gene3D" id="3.30.160.60">
    <property type="entry name" value="Classic Zinc Finger"/>
    <property type="match status" value="7"/>
</dbReference>
<dbReference type="EMBL" id="OE840785">
    <property type="protein sequence ID" value="CAD7592646.1"/>
    <property type="molecule type" value="Genomic_DNA"/>
</dbReference>
<feature type="domain" description="C2H2-type" evidence="8">
    <location>
        <begin position="434"/>
        <end position="462"/>
    </location>
</feature>
<feature type="domain" description="C2H2-type" evidence="8">
    <location>
        <begin position="612"/>
        <end position="639"/>
    </location>
</feature>
<keyword evidence="5" id="KW-0862">Zinc</keyword>
<gene>
    <name evidence="9" type="ORF">TGEB3V08_LOCUS4988</name>
</gene>
<dbReference type="AlphaFoldDB" id="A0A7R9JX21"/>
<dbReference type="InterPro" id="IPR050758">
    <property type="entry name" value="Znf_C2H2-type"/>
</dbReference>
<reference evidence="9" key="1">
    <citation type="submission" date="2020-11" db="EMBL/GenBank/DDBJ databases">
        <authorList>
            <person name="Tran Van P."/>
        </authorList>
    </citation>
    <scope>NUCLEOTIDE SEQUENCE</scope>
</reference>
<feature type="domain" description="C2H2-type" evidence="8">
    <location>
        <begin position="664"/>
        <end position="691"/>
    </location>
</feature>
<evidence type="ECO:0000313" key="9">
    <source>
        <dbReference type="EMBL" id="CAD7592646.1"/>
    </source>
</evidence>
<evidence type="ECO:0000256" key="2">
    <source>
        <dbReference type="ARBA" id="ARBA00022723"/>
    </source>
</evidence>
<dbReference type="SUPFAM" id="SSF57667">
    <property type="entry name" value="beta-beta-alpha zinc fingers"/>
    <property type="match status" value="6"/>
</dbReference>
<evidence type="ECO:0000256" key="1">
    <source>
        <dbReference type="ARBA" id="ARBA00004123"/>
    </source>
</evidence>